<organism evidence="1 2">
    <name type="scientific">Rhabditophanes sp. KR3021</name>
    <dbReference type="NCBI Taxonomy" id="114890"/>
    <lineage>
        <taxon>Eukaryota</taxon>
        <taxon>Metazoa</taxon>
        <taxon>Ecdysozoa</taxon>
        <taxon>Nematoda</taxon>
        <taxon>Chromadorea</taxon>
        <taxon>Rhabditida</taxon>
        <taxon>Tylenchina</taxon>
        <taxon>Panagrolaimomorpha</taxon>
        <taxon>Strongyloidoidea</taxon>
        <taxon>Alloionematidae</taxon>
        <taxon>Rhabditophanes</taxon>
    </lineage>
</organism>
<protein>
    <submittedName>
        <fullName evidence="2">IgGFc_binding domain-containing protein</fullName>
    </submittedName>
</protein>
<evidence type="ECO:0000313" key="2">
    <source>
        <dbReference type="WBParaSite" id="RSKR_0000256500.1"/>
    </source>
</evidence>
<reference evidence="2" key="1">
    <citation type="submission" date="2016-11" db="UniProtKB">
        <authorList>
            <consortium name="WormBaseParasite"/>
        </authorList>
    </citation>
    <scope>IDENTIFICATION</scope>
    <source>
        <strain evidence="2">KR3021</strain>
    </source>
</reference>
<dbReference type="WBParaSite" id="RSKR_0000256500.1">
    <property type="protein sequence ID" value="RSKR_0000256500.1"/>
    <property type="gene ID" value="RSKR_0000256500"/>
</dbReference>
<proteinExistence type="predicted"/>
<sequence>MLTAFGDTKRFEKVVCEPNCIAIVADTFNANFFKINGANVSDMSTGFVIRTNPFNGDAISEVSIKIKSNLPNIPVSVYNNGQESMNFTIIVQTNSDSLEDIKITAQNYFNFGNNYTIKIGDLENELNMVHEYDDSNKCSAADIVFGAAHFTSQWAPSFDNIRIDDRKKMINITFSGAPSQFCIEEYQIDLMNNVDKILFIPQTNKEEQNTDVYSTLISCINLNDPRVIIIIFESECLEIDVTSIPLYTEKLYILPRDKKLLMNNALSLTSRFSTDSTSTQELLSDVDSVYDDINQNKEEDDCTTHFPLNESDQDMAVALGISTFDRTSQICEETV</sequence>
<accession>A0AC35TPA5</accession>
<dbReference type="Proteomes" id="UP000095286">
    <property type="component" value="Unplaced"/>
</dbReference>
<name>A0AC35TPA5_9BILA</name>
<evidence type="ECO:0000313" key="1">
    <source>
        <dbReference type="Proteomes" id="UP000095286"/>
    </source>
</evidence>